<organism evidence="1 2">
    <name type="scientific">Flavobacterium aureirubrum</name>
    <dbReference type="NCBI Taxonomy" id="3133147"/>
    <lineage>
        <taxon>Bacteria</taxon>
        <taxon>Pseudomonadati</taxon>
        <taxon>Bacteroidota</taxon>
        <taxon>Flavobacteriia</taxon>
        <taxon>Flavobacteriales</taxon>
        <taxon>Flavobacteriaceae</taxon>
        <taxon>Flavobacterium</taxon>
    </lineage>
</organism>
<dbReference type="GO" id="GO:0016787">
    <property type="term" value="F:hydrolase activity"/>
    <property type="evidence" value="ECO:0007669"/>
    <property type="project" value="UniProtKB-KW"/>
</dbReference>
<dbReference type="SUPFAM" id="SSF53474">
    <property type="entry name" value="alpha/beta-Hydrolases"/>
    <property type="match status" value="1"/>
</dbReference>
<sequence length="324" mass="38020">MIKTTIFLFLIHSTFFAQKKSEDFDYHQLQFEFRKEKVDIIKKSKKGEENIPKPLFFWCQGSLPQTVIKYDDNGIYQVFPFNENDFLDKFHLIIVGKPGVQIIEDVKKLKSNYSVLNDSLQIPKSYSDKNYLDFYVERNNFVLKKLAKEKWVSSKYLVVAGHSEGSTIAAKMAKNNSRVTHLIYSGGNPFGRILNILEEDIYKNKNYETIEYWKTVVSNKDNLEYNGGDTLKCTYDFSQPSSENLKKLKIPVLITFGTKDWSAPFNDLFFVETIRNKQDNFTFIPYHGVEHNYFPVDEKLVPNFEMYNWDNVGKDWANWLNKSN</sequence>
<keyword evidence="2" id="KW-1185">Reference proteome</keyword>
<dbReference type="PANTHER" id="PTHR43265:SF1">
    <property type="entry name" value="ESTERASE ESTD"/>
    <property type="match status" value="1"/>
</dbReference>
<keyword evidence="1" id="KW-0378">Hydrolase</keyword>
<name>A0ABU9N363_9FLAO</name>
<evidence type="ECO:0000313" key="2">
    <source>
        <dbReference type="Proteomes" id="UP001460072"/>
    </source>
</evidence>
<dbReference type="EMBL" id="JBCGDO010000005">
    <property type="protein sequence ID" value="MEM0542157.1"/>
    <property type="molecule type" value="Genomic_DNA"/>
</dbReference>
<comment type="caution">
    <text evidence="1">The sequence shown here is derived from an EMBL/GenBank/DDBJ whole genome shotgun (WGS) entry which is preliminary data.</text>
</comment>
<dbReference type="InterPro" id="IPR053145">
    <property type="entry name" value="AB_hydrolase_Est10"/>
</dbReference>
<reference evidence="1 2" key="1">
    <citation type="submission" date="2024-03" db="EMBL/GenBank/DDBJ databases">
        <title>Two novel species of the genus Flavobacterium exhibiting potentially degradation of complex polysaccharides.</title>
        <authorList>
            <person name="Lian X."/>
        </authorList>
    </citation>
    <scope>NUCLEOTIDE SEQUENCE [LARGE SCALE GENOMIC DNA]</scope>
    <source>
        <strain evidence="2">j3</strain>
    </source>
</reference>
<gene>
    <name evidence="1" type="ORF">WFZ85_05990</name>
</gene>
<evidence type="ECO:0000313" key="1">
    <source>
        <dbReference type="EMBL" id="MEM0542157.1"/>
    </source>
</evidence>
<dbReference type="RefSeq" id="WP_342695381.1">
    <property type="nucleotide sequence ID" value="NZ_JBCGDO010000005.1"/>
</dbReference>
<protein>
    <submittedName>
        <fullName evidence="1">Alpha/beta hydrolase</fullName>
    </submittedName>
</protein>
<proteinExistence type="predicted"/>
<dbReference type="InterPro" id="IPR029058">
    <property type="entry name" value="AB_hydrolase_fold"/>
</dbReference>
<dbReference type="Gene3D" id="3.40.50.1820">
    <property type="entry name" value="alpha/beta hydrolase"/>
    <property type="match status" value="1"/>
</dbReference>
<dbReference type="Proteomes" id="UP001460072">
    <property type="component" value="Unassembled WGS sequence"/>
</dbReference>
<accession>A0ABU9N363</accession>
<dbReference type="PANTHER" id="PTHR43265">
    <property type="entry name" value="ESTERASE ESTD"/>
    <property type="match status" value="1"/>
</dbReference>